<keyword evidence="4" id="KW-1003">Cell membrane</keyword>
<keyword evidence="5 9" id="KW-0812">Transmembrane</keyword>
<dbReference type="Pfam" id="PF07690">
    <property type="entry name" value="MFS_1"/>
    <property type="match status" value="1"/>
</dbReference>
<feature type="transmembrane region" description="Helical" evidence="9">
    <location>
        <begin position="313"/>
        <end position="332"/>
    </location>
</feature>
<protein>
    <submittedName>
        <fullName evidence="11">MHS family alpha-ketoglutarate permease-like MFS transporter</fullName>
    </submittedName>
</protein>
<feature type="transmembrane region" description="Helical" evidence="9">
    <location>
        <begin position="194"/>
        <end position="213"/>
    </location>
</feature>
<feature type="transmembrane region" description="Helical" evidence="9">
    <location>
        <begin position="373"/>
        <end position="393"/>
    </location>
</feature>
<gene>
    <name evidence="11" type="ORF">JOF46_003510</name>
</gene>
<comment type="caution">
    <text evidence="11">The sequence shown here is derived from an EMBL/GenBank/DDBJ whole genome shotgun (WGS) entry which is preliminary data.</text>
</comment>
<organism evidence="11 12">
    <name type="scientific">Paeniglutamicibacter psychrophenolicus</name>
    <dbReference type="NCBI Taxonomy" id="257454"/>
    <lineage>
        <taxon>Bacteria</taxon>
        <taxon>Bacillati</taxon>
        <taxon>Actinomycetota</taxon>
        <taxon>Actinomycetes</taxon>
        <taxon>Micrococcales</taxon>
        <taxon>Micrococcaceae</taxon>
        <taxon>Paeniglutamicibacter</taxon>
    </lineage>
</organism>
<dbReference type="InterPro" id="IPR005829">
    <property type="entry name" value="Sugar_transporter_CS"/>
</dbReference>
<evidence type="ECO:0000256" key="1">
    <source>
        <dbReference type="ARBA" id="ARBA00004651"/>
    </source>
</evidence>
<comment type="similarity">
    <text evidence="2">Belongs to the major facilitator superfamily. Metabolite:H+ Symporter (MHS) family (TC 2.A.1.6) family.</text>
</comment>
<dbReference type="InterPro" id="IPR020846">
    <property type="entry name" value="MFS_dom"/>
</dbReference>
<feature type="transmembrane region" description="Helical" evidence="9">
    <location>
        <begin position="405"/>
        <end position="423"/>
    </location>
</feature>
<evidence type="ECO:0000313" key="12">
    <source>
        <dbReference type="Proteomes" id="UP000766570"/>
    </source>
</evidence>
<proteinExistence type="inferred from homology"/>
<feature type="transmembrane region" description="Helical" evidence="9">
    <location>
        <begin position="94"/>
        <end position="112"/>
    </location>
</feature>
<sequence>MPLHQATAPSPTKGRSYRTKQLMAASVGNAVEWFDWYVYSMLAVYFATQFFPAEGDSLVPLLSTLAIFAVGFFARPLGGLLIGLAADRYGRRRVLSLTIVGMGVGSLMIGLAPTYAQVGIVAPIILLVARLIQGASAGGEYAAGSAFLIESAPEGKRGLFSSFFYISATAANLLAIGISALLANTLDAQSMATWGWRIPFILGSLAAVVGMWVRKHAEETLPELEKSPAKKVRVGMFDFFREHPRQALQIFGLTAAPALAFYVWTAYLPTYASITVGFDLKRGLMTGVISLSVFLVLQPIFGALSDKVGRKPFLLTFGLFFTVGTVPLLNSLQPSFGSLLFVQVIGLVFIACWSSVSSAVVSELFPARLRSSGIGFPYAAAVALFGGTGPYVATYLVSAGNAGYFAWYVAALALISTVVFAFMPETAHRPLR</sequence>
<feature type="transmembrane region" description="Helical" evidence="9">
    <location>
        <begin position="247"/>
        <end position="264"/>
    </location>
</feature>
<evidence type="ECO:0000256" key="2">
    <source>
        <dbReference type="ARBA" id="ARBA00008240"/>
    </source>
</evidence>
<feature type="transmembrane region" description="Helical" evidence="9">
    <location>
        <begin position="22"/>
        <end position="46"/>
    </location>
</feature>
<evidence type="ECO:0000256" key="9">
    <source>
        <dbReference type="SAM" id="Phobius"/>
    </source>
</evidence>
<evidence type="ECO:0000313" key="11">
    <source>
        <dbReference type="EMBL" id="MBP2375598.1"/>
    </source>
</evidence>
<keyword evidence="6" id="KW-0769">Symport</keyword>
<evidence type="ECO:0000256" key="3">
    <source>
        <dbReference type="ARBA" id="ARBA00022448"/>
    </source>
</evidence>
<keyword evidence="12" id="KW-1185">Reference proteome</keyword>
<dbReference type="PANTHER" id="PTHR43528">
    <property type="entry name" value="ALPHA-KETOGLUTARATE PERMEASE"/>
    <property type="match status" value="1"/>
</dbReference>
<evidence type="ECO:0000256" key="4">
    <source>
        <dbReference type="ARBA" id="ARBA00022475"/>
    </source>
</evidence>
<reference evidence="11 12" key="1">
    <citation type="submission" date="2021-03" db="EMBL/GenBank/DDBJ databases">
        <title>Sequencing the genomes of 1000 actinobacteria strains.</title>
        <authorList>
            <person name="Klenk H.-P."/>
        </authorList>
    </citation>
    <scope>NUCLEOTIDE SEQUENCE [LARGE SCALE GENOMIC DNA]</scope>
    <source>
        <strain evidence="11 12">DSM 15454</strain>
    </source>
</reference>
<evidence type="ECO:0000256" key="6">
    <source>
        <dbReference type="ARBA" id="ARBA00022847"/>
    </source>
</evidence>
<dbReference type="PANTHER" id="PTHR43528:SF1">
    <property type="entry name" value="ALPHA-KETOGLUTARATE PERMEASE"/>
    <property type="match status" value="1"/>
</dbReference>
<accession>A0ABS4WHC3</accession>
<dbReference type="Gene3D" id="1.20.1250.20">
    <property type="entry name" value="MFS general substrate transporter like domains"/>
    <property type="match status" value="2"/>
</dbReference>
<dbReference type="SUPFAM" id="SSF103473">
    <property type="entry name" value="MFS general substrate transporter"/>
    <property type="match status" value="1"/>
</dbReference>
<comment type="subcellular location">
    <subcellularLocation>
        <location evidence="1">Cell membrane</location>
        <topology evidence="1">Multi-pass membrane protein</topology>
    </subcellularLocation>
</comment>
<keyword evidence="7 9" id="KW-1133">Transmembrane helix</keyword>
<dbReference type="InterPro" id="IPR051084">
    <property type="entry name" value="H+-coupled_symporters"/>
</dbReference>
<feature type="transmembrane region" description="Helical" evidence="9">
    <location>
        <begin position="338"/>
        <end position="361"/>
    </location>
</feature>
<keyword evidence="3" id="KW-0813">Transport</keyword>
<dbReference type="PROSITE" id="PS00216">
    <property type="entry name" value="SUGAR_TRANSPORT_1"/>
    <property type="match status" value="1"/>
</dbReference>
<feature type="transmembrane region" description="Helical" evidence="9">
    <location>
        <begin position="118"/>
        <end position="138"/>
    </location>
</feature>
<dbReference type="RefSeq" id="WP_209909485.1">
    <property type="nucleotide sequence ID" value="NZ_BAAAMI010000013.1"/>
</dbReference>
<evidence type="ECO:0000259" key="10">
    <source>
        <dbReference type="PROSITE" id="PS50850"/>
    </source>
</evidence>
<dbReference type="EMBL" id="JAGIOE010000001">
    <property type="protein sequence ID" value="MBP2375598.1"/>
    <property type="molecule type" value="Genomic_DNA"/>
</dbReference>
<feature type="transmembrane region" description="Helical" evidence="9">
    <location>
        <begin position="159"/>
        <end position="182"/>
    </location>
</feature>
<dbReference type="PROSITE" id="PS00217">
    <property type="entry name" value="SUGAR_TRANSPORT_2"/>
    <property type="match status" value="1"/>
</dbReference>
<evidence type="ECO:0000256" key="5">
    <source>
        <dbReference type="ARBA" id="ARBA00022692"/>
    </source>
</evidence>
<dbReference type="InterPro" id="IPR036259">
    <property type="entry name" value="MFS_trans_sf"/>
</dbReference>
<evidence type="ECO:0000256" key="7">
    <source>
        <dbReference type="ARBA" id="ARBA00022989"/>
    </source>
</evidence>
<evidence type="ECO:0000256" key="8">
    <source>
        <dbReference type="ARBA" id="ARBA00023136"/>
    </source>
</evidence>
<feature type="transmembrane region" description="Helical" evidence="9">
    <location>
        <begin position="284"/>
        <end position="301"/>
    </location>
</feature>
<name>A0ABS4WHC3_9MICC</name>
<dbReference type="InterPro" id="IPR011701">
    <property type="entry name" value="MFS"/>
</dbReference>
<feature type="transmembrane region" description="Helical" evidence="9">
    <location>
        <begin position="58"/>
        <end position="82"/>
    </location>
</feature>
<dbReference type="Proteomes" id="UP000766570">
    <property type="component" value="Unassembled WGS sequence"/>
</dbReference>
<dbReference type="PROSITE" id="PS50850">
    <property type="entry name" value="MFS"/>
    <property type="match status" value="1"/>
</dbReference>
<keyword evidence="8 9" id="KW-0472">Membrane</keyword>
<feature type="domain" description="Major facilitator superfamily (MFS) profile" evidence="10">
    <location>
        <begin position="21"/>
        <end position="428"/>
    </location>
</feature>